<evidence type="ECO:0000256" key="1">
    <source>
        <dbReference type="SAM" id="MobiDB-lite"/>
    </source>
</evidence>
<feature type="region of interest" description="Disordered" evidence="1">
    <location>
        <begin position="60"/>
        <end position="136"/>
    </location>
</feature>
<feature type="compositionally biased region" description="Polar residues" evidence="1">
    <location>
        <begin position="91"/>
        <end position="109"/>
    </location>
</feature>
<dbReference type="AlphaFoldDB" id="A0A9Q9W1H8"/>
<name>A0A9Q9W1H8_CYPCA</name>
<dbReference type="Proteomes" id="UP001155660">
    <property type="component" value="Chromosome B2"/>
</dbReference>
<gene>
    <name evidence="2" type="primary">si:dkey-68o6.8</name>
</gene>
<reference evidence="2" key="1">
    <citation type="submission" date="2025-08" db="UniProtKB">
        <authorList>
            <consortium name="RefSeq"/>
        </authorList>
    </citation>
    <scope>IDENTIFICATION</scope>
    <source>
        <tissue evidence="2">Muscle</tissue>
    </source>
</reference>
<dbReference type="KEGG" id="ccar:109084309"/>
<dbReference type="RefSeq" id="XP_042575104.1">
    <property type="nucleotide sequence ID" value="XM_042719170.1"/>
</dbReference>
<dbReference type="OrthoDB" id="1870062at2759"/>
<organism evidence="2">
    <name type="scientific">Cyprinus carpio</name>
    <name type="common">Common carp</name>
    <dbReference type="NCBI Taxonomy" id="7962"/>
    <lineage>
        <taxon>Eukaryota</taxon>
        <taxon>Metazoa</taxon>
        <taxon>Chordata</taxon>
        <taxon>Craniata</taxon>
        <taxon>Vertebrata</taxon>
        <taxon>Euteleostomi</taxon>
        <taxon>Actinopterygii</taxon>
        <taxon>Neopterygii</taxon>
        <taxon>Teleostei</taxon>
        <taxon>Ostariophysi</taxon>
        <taxon>Cypriniformes</taxon>
        <taxon>Cyprinidae</taxon>
        <taxon>Cyprininae</taxon>
        <taxon>Cyprinus</taxon>
    </lineage>
</organism>
<evidence type="ECO:0000313" key="2">
    <source>
        <dbReference type="RefSeq" id="XP_042575104.1"/>
    </source>
</evidence>
<feature type="compositionally biased region" description="Basic and acidic residues" evidence="1">
    <location>
        <begin position="110"/>
        <end position="119"/>
    </location>
</feature>
<dbReference type="GeneID" id="109084309"/>
<protein>
    <submittedName>
        <fullName evidence="2">Uncharacterized protein si:dkey-68o6.8</fullName>
    </submittedName>
</protein>
<feature type="compositionally biased region" description="Polar residues" evidence="1">
    <location>
        <begin position="120"/>
        <end position="129"/>
    </location>
</feature>
<sequence length="184" mass="21199">MDTSKTLRTLENDDSINLEIYYIEECGEENARKFWECVSQGHILERYPQLSEITAALMNSLKSQPNKEKRERDEDQGTGKEREVKKRRTESNSVSDQAGPSSQSISSQRTTDKHVKRDLQSSPDSSTELPFSRPSLHSKAEDLWNMDKHKRWLPVTCGKKKALLDRKAFYDSKLPSVFKYLKAA</sequence>
<feature type="compositionally biased region" description="Basic and acidic residues" evidence="1">
    <location>
        <begin position="65"/>
        <end position="84"/>
    </location>
</feature>
<proteinExistence type="predicted"/>
<accession>A0A9Q9W1H8</accession>